<keyword evidence="1" id="KW-1133">Transmembrane helix</keyword>
<keyword evidence="1" id="KW-0472">Membrane</keyword>
<organism evidence="2 3">
    <name type="scientific">Listeria ivanovii</name>
    <dbReference type="NCBI Taxonomy" id="1638"/>
    <lineage>
        <taxon>Bacteria</taxon>
        <taxon>Bacillati</taxon>
        <taxon>Bacillota</taxon>
        <taxon>Bacilli</taxon>
        <taxon>Bacillales</taxon>
        <taxon>Listeriaceae</taxon>
        <taxon>Listeria</taxon>
    </lineage>
</organism>
<sequence length="82" mass="9457">MYFKYFITSGFIGLILLFIVQVLSFVRGLIIQSGFMDGSINQSLMSTKLIIVPILFLAISIIFFLLWFYKNWPINKKADSPD</sequence>
<proteinExistence type="predicted"/>
<name>A0AAX2DKP7_LISIV</name>
<feature type="transmembrane region" description="Helical" evidence="1">
    <location>
        <begin position="6"/>
        <end position="30"/>
    </location>
</feature>
<dbReference type="AlphaFoldDB" id="A0AAX2DKP7"/>
<evidence type="ECO:0000256" key="1">
    <source>
        <dbReference type="SAM" id="Phobius"/>
    </source>
</evidence>
<dbReference type="RefSeq" id="WP_003721084.1">
    <property type="nucleotide sequence ID" value="NZ_FNMX01000001.1"/>
</dbReference>
<protein>
    <submittedName>
        <fullName evidence="2">Uncharacterized protein</fullName>
    </submittedName>
</protein>
<dbReference type="Proteomes" id="UP000183610">
    <property type="component" value="Unassembled WGS sequence"/>
</dbReference>
<evidence type="ECO:0000313" key="3">
    <source>
        <dbReference type="Proteomes" id="UP000183610"/>
    </source>
</evidence>
<accession>A0AAX2DKP7</accession>
<dbReference type="EMBL" id="FNMX01000001">
    <property type="protein sequence ID" value="SDW01158.1"/>
    <property type="molecule type" value="Genomic_DNA"/>
</dbReference>
<reference evidence="2 3" key="1">
    <citation type="submission" date="2016-10" db="EMBL/GenBank/DDBJ databases">
        <authorList>
            <person name="Varghese N."/>
            <person name="Submissions S."/>
        </authorList>
    </citation>
    <scope>NUCLEOTIDE SEQUENCE [LARGE SCALE GENOMIC DNA]</scope>
    <source>
        <strain evidence="2 3">ATCC 49954</strain>
    </source>
</reference>
<feature type="transmembrane region" description="Helical" evidence="1">
    <location>
        <begin position="50"/>
        <end position="69"/>
    </location>
</feature>
<comment type="caution">
    <text evidence="2">The sequence shown here is derived from an EMBL/GenBank/DDBJ whole genome shotgun (WGS) entry which is preliminary data.</text>
</comment>
<evidence type="ECO:0000313" key="2">
    <source>
        <dbReference type="EMBL" id="SDW01158.1"/>
    </source>
</evidence>
<gene>
    <name evidence="2" type="ORF">SAMN05421782_101124</name>
</gene>
<keyword evidence="1" id="KW-0812">Transmembrane</keyword>